<dbReference type="Proteomes" id="UP000317289">
    <property type="component" value="Unassembled WGS sequence"/>
</dbReference>
<evidence type="ECO:0000259" key="1">
    <source>
        <dbReference type="PROSITE" id="PS01124"/>
    </source>
</evidence>
<dbReference type="InterPro" id="IPR018060">
    <property type="entry name" value="HTH_AraC"/>
</dbReference>
<proteinExistence type="predicted"/>
<dbReference type="PROSITE" id="PS01124">
    <property type="entry name" value="HTH_ARAC_FAMILY_2"/>
    <property type="match status" value="1"/>
</dbReference>
<name>A0A521FAV0_9FLAO</name>
<dbReference type="EMBL" id="WKKG01000017">
    <property type="protein sequence ID" value="MRX70505.1"/>
    <property type="molecule type" value="Genomic_DNA"/>
</dbReference>
<dbReference type="GO" id="GO:0003700">
    <property type="term" value="F:DNA-binding transcription factor activity"/>
    <property type="evidence" value="ECO:0007669"/>
    <property type="project" value="InterPro"/>
</dbReference>
<sequence>MTKETGMNAHDHIRYFLIEEAKNILLNTNNSIGEITYSMGFEYLQI</sequence>
<dbReference type="RefSeq" id="WP_154275403.1">
    <property type="nucleotide sequence ID" value="NZ_FXTA01000008.1"/>
</dbReference>
<protein>
    <recommendedName>
        <fullName evidence="1">HTH araC/xylS-type domain-containing protein</fullName>
    </recommendedName>
</protein>
<dbReference type="GO" id="GO:0043565">
    <property type="term" value="F:sequence-specific DNA binding"/>
    <property type="evidence" value="ECO:0007669"/>
    <property type="project" value="InterPro"/>
</dbReference>
<evidence type="ECO:0000313" key="2">
    <source>
        <dbReference type="EMBL" id="MRX70505.1"/>
    </source>
</evidence>
<dbReference type="Proteomes" id="UP000468990">
    <property type="component" value="Unassembled WGS sequence"/>
</dbReference>
<evidence type="ECO:0000313" key="4">
    <source>
        <dbReference type="Proteomes" id="UP000317289"/>
    </source>
</evidence>
<dbReference type="Gene3D" id="1.10.10.60">
    <property type="entry name" value="Homeodomain-like"/>
    <property type="match status" value="1"/>
</dbReference>
<organism evidence="3 4">
    <name type="scientific">Flavobacterium resistens</name>
    <dbReference type="NCBI Taxonomy" id="443612"/>
    <lineage>
        <taxon>Bacteria</taxon>
        <taxon>Pseudomonadati</taxon>
        <taxon>Bacteroidota</taxon>
        <taxon>Flavobacteriia</taxon>
        <taxon>Flavobacteriales</taxon>
        <taxon>Flavobacteriaceae</taxon>
        <taxon>Flavobacterium</taxon>
    </lineage>
</organism>
<feature type="domain" description="HTH araC/xylS-type" evidence="1">
    <location>
        <begin position="1"/>
        <end position="46"/>
    </location>
</feature>
<dbReference type="AlphaFoldDB" id="A0A521FAV0"/>
<gene>
    <name evidence="2" type="ORF">GJU42_21210</name>
    <name evidence="3" type="ORF">SAMN06265349_1086</name>
</gene>
<accession>A0A521FAV0</accession>
<dbReference type="EMBL" id="FXTA01000008">
    <property type="protein sequence ID" value="SMO93332.1"/>
    <property type="molecule type" value="Genomic_DNA"/>
</dbReference>
<reference evidence="2 5" key="2">
    <citation type="submission" date="2019-11" db="EMBL/GenBank/DDBJ databases">
        <title>Flavobacterium resistens genome.</title>
        <authorList>
            <person name="Wilson V.M."/>
            <person name="Newman J.D."/>
        </authorList>
    </citation>
    <scope>NUCLEOTIDE SEQUENCE [LARGE SCALE GENOMIC DNA]</scope>
    <source>
        <strain evidence="2 5">DSM 19382</strain>
    </source>
</reference>
<keyword evidence="5" id="KW-1185">Reference proteome</keyword>
<evidence type="ECO:0000313" key="5">
    <source>
        <dbReference type="Proteomes" id="UP000468990"/>
    </source>
</evidence>
<reference evidence="3 4" key="1">
    <citation type="submission" date="2017-05" db="EMBL/GenBank/DDBJ databases">
        <authorList>
            <person name="Varghese N."/>
            <person name="Submissions S."/>
        </authorList>
    </citation>
    <scope>NUCLEOTIDE SEQUENCE [LARGE SCALE GENOMIC DNA]</scope>
    <source>
        <strain evidence="3 4">DSM 19382</strain>
    </source>
</reference>
<evidence type="ECO:0000313" key="3">
    <source>
        <dbReference type="EMBL" id="SMO93332.1"/>
    </source>
</evidence>